<proteinExistence type="predicted"/>
<dbReference type="AlphaFoldDB" id="A0A8J7QGF4"/>
<dbReference type="Gene3D" id="1.10.287.380">
    <property type="entry name" value="Valyl-tRNA synthetase, C-terminal domain"/>
    <property type="match status" value="1"/>
</dbReference>
<evidence type="ECO:0000259" key="4">
    <source>
        <dbReference type="PROSITE" id="PS50893"/>
    </source>
</evidence>
<evidence type="ECO:0000256" key="2">
    <source>
        <dbReference type="ARBA" id="ARBA00022840"/>
    </source>
</evidence>
<sequence length="604" mass="67944">MSVLVSCRDLAKSFGVETLFEHLNLNVIEGDRLGLIGPNGVGKSTLLKILAGQETPDSGEVVFRRHLRLAKIDQVSRFPETASVLEIAVAAGRDAGLDENEALIQAQIHLSMAEFENFDVKVATLSGGWKKRLAIAAARVADPQVLLLDEPTNHLDIEGILWLEAFLRQADFTWVLISHDRFFLERTVKRVAEISPIYEDGVLSHEGGYGDFLNQKAAVLEARTKLEESLSNKLRRETEWLSRQPKARTTKAKYRVDAAHQLMENYQEVKARGRFSDRVQMDFSASDRKTKKLIEAKEVRFLRGDKVILDKFDWVLSPGARLGILGGNGTGKTSILKMLLAEIQPQQGALRHAAQLEVAYFDQNRERLNPEESLKNAISPTGDSVMFGDRSVHVVTWARRFRFKNEQLETPVRLLSGGEQARLLLSRLMLIKADVLLLDEPTNDLDIPALEELEAALGAFPGAVVLVSHDRYLLSRVCDQYIGLNGGGTWARYGDYEQWERELSKQLRPEKPKKEATPVKAAAPKPAKRKKLSYKDQREYDGMEERILEEEAELESLQTEMADPANAANSALLAELYEKVAVQQKKVETMYERWSELEAMVAPE</sequence>
<reference evidence="5" key="1">
    <citation type="submission" date="2021-03" db="EMBL/GenBank/DDBJ databases">
        <authorList>
            <person name="Wang G."/>
        </authorList>
    </citation>
    <scope>NUCLEOTIDE SEQUENCE</scope>
    <source>
        <strain evidence="5">KCTC 12899</strain>
    </source>
</reference>
<dbReference type="EMBL" id="JAFREP010000014">
    <property type="protein sequence ID" value="MBO1319901.1"/>
    <property type="molecule type" value="Genomic_DNA"/>
</dbReference>
<evidence type="ECO:0000256" key="1">
    <source>
        <dbReference type="ARBA" id="ARBA00022741"/>
    </source>
</evidence>
<dbReference type="InterPro" id="IPR032524">
    <property type="entry name" value="ABC_tran_C"/>
</dbReference>
<dbReference type="PANTHER" id="PTHR42855">
    <property type="entry name" value="ABC TRANSPORTER ATP-BINDING SUBUNIT"/>
    <property type="match status" value="1"/>
</dbReference>
<dbReference type="InterPro" id="IPR037118">
    <property type="entry name" value="Val-tRNA_synth_C_sf"/>
</dbReference>
<dbReference type="Proteomes" id="UP000664417">
    <property type="component" value="Unassembled WGS sequence"/>
</dbReference>
<dbReference type="SMART" id="SM00382">
    <property type="entry name" value="AAA"/>
    <property type="match status" value="2"/>
</dbReference>
<comment type="caution">
    <text evidence="5">The sequence shown here is derived from an EMBL/GenBank/DDBJ whole genome shotgun (WGS) entry which is preliminary data.</text>
</comment>
<feature type="domain" description="ABC transporter" evidence="4">
    <location>
        <begin position="5"/>
        <end position="225"/>
    </location>
</feature>
<keyword evidence="2 5" id="KW-0067">ATP-binding</keyword>
<dbReference type="Gene3D" id="3.40.50.300">
    <property type="entry name" value="P-loop containing nucleotide triphosphate hydrolases"/>
    <property type="match status" value="2"/>
</dbReference>
<dbReference type="Pfam" id="PF00005">
    <property type="entry name" value="ABC_tran"/>
    <property type="match status" value="2"/>
</dbReference>
<dbReference type="GO" id="GO:0016887">
    <property type="term" value="F:ATP hydrolysis activity"/>
    <property type="evidence" value="ECO:0007669"/>
    <property type="project" value="InterPro"/>
</dbReference>
<organism evidence="5 6">
    <name type="scientific">Acanthopleuribacter pedis</name>
    <dbReference type="NCBI Taxonomy" id="442870"/>
    <lineage>
        <taxon>Bacteria</taxon>
        <taxon>Pseudomonadati</taxon>
        <taxon>Acidobacteriota</taxon>
        <taxon>Holophagae</taxon>
        <taxon>Acanthopleuribacterales</taxon>
        <taxon>Acanthopleuribacteraceae</taxon>
        <taxon>Acanthopleuribacter</taxon>
    </lineage>
</organism>
<dbReference type="Pfam" id="PF16326">
    <property type="entry name" value="ABC_tran_CTD"/>
    <property type="match status" value="1"/>
</dbReference>
<dbReference type="PROSITE" id="PS00211">
    <property type="entry name" value="ABC_TRANSPORTER_1"/>
    <property type="match status" value="1"/>
</dbReference>
<dbReference type="InterPro" id="IPR003439">
    <property type="entry name" value="ABC_transporter-like_ATP-bd"/>
</dbReference>
<dbReference type="PROSITE" id="PS50893">
    <property type="entry name" value="ABC_TRANSPORTER_2"/>
    <property type="match status" value="2"/>
</dbReference>
<evidence type="ECO:0000313" key="6">
    <source>
        <dbReference type="Proteomes" id="UP000664417"/>
    </source>
</evidence>
<protein>
    <submittedName>
        <fullName evidence="5">ABC-F family ATP-binding cassette domain-containing protein</fullName>
    </submittedName>
</protein>
<name>A0A8J7QGF4_9BACT</name>
<evidence type="ECO:0000256" key="3">
    <source>
        <dbReference type="SAM" id="MobiDB-lite"/>
    </source>
</evidence>
<dbReference type="GO" id="GO:0005524">
    <property type="term" value="F:ATP binding"/>
    <property type="evidence" value="ECO:0007669"/>
    <property type="project" value="UniProtKB-KW"/>
</dbReference>
<accession>A0A8J7QGF4</accession>
<dbReference type="RefSeq" id="WP_207859852.1">
    <property type="nucleotide sequence ID" value="NZ_JAFREP010000014.1"/>
</dbReference>
<dbReference type="InterPro" id="IPR003593">
    <property type="entry name" value="AAA+_ATPase"/>
</dbReference>
<dbReference type="CDD" id="cd03221">
    <property type="entry name" value="ABCF_EF-3"/>
    <property type="match status" value="2"/>
</dbReference>
<evidence type="ECO:0000313" key="5">
    <source>
        <dbReference type="EMBL" id="MBO1319901.1"/>
    </source>
</evidence>
<feature type="compositionally biased region" description="Basic and acidic residues" evidence="3">
    <location>
        <begin position="505"/>
        <end position="517"/>
    </location>
</feature>
<dbReference type="InterPro" id="IPR051309">
    <property type="entry name" value="ABCF_ATPase"/>
</dbReference>
<dbReference type="InterPro" id="IPR027417">
    <property type="entry name" value="P-loop_NTPase"/>
</dbReference>
<dbReference type="SUPFAM" id="SSF52540">
    <property type="entry name" value="P-loop containing nucleoside triphosphate hydrolases"/>
    <property type="match status" value="2"/>
</dbReference>
<dbReference type="GO" id="GO:0003677">
    <property type="term" value="F:DNA binding"/>
    <property type="evidence" value="ECO:0007669"/>
    <property type="project" value="InterPro"/>
</dbReference>
<keyword evidence="6" id="KW-1185">Reference proteome</keyword>
<feature type="domain" description="ABC transporter" evidence="4">
    <location>
        <begin position="294"/>
        <end position="511"/>
    </location>
</feature>
<dbReference type="PANTHER" id="PTHR42855:SF1">
    <property type="entry name" value="ABC TRANSPORTER DOMAIN-CONTAINING PROTEIN"/>
    <property type="match status" value="1"/>
</dbReference>
<feature type="region of interest" description="Disordered" evidence="3">
    <location>
        <begin position="505"/>
        <end position="534"/>
    </location>
</feature>
<gene>
    <name evidence="5" type="ORF">J3U88_15600</name>
</gene>
<keyword evidence="1" id="KW-0547">Nucleotide-binding</keyword>
<dbReference type="InterPro" id="IPR017871">
    <property type="entry name" value="ABC_transporter-like_CS"/>
</dbReference>